<keyword evidence="3" id="KW-1185">Reference proteome</keyword>
<comment type="caution">
    <text evidence="2">The sequence shown here is derived from an EMBL/GenBank/DDBJ whole genome shotgun (WGS) entry which is preliminary data.</text>
</comment>
<feature type="region of interest" description="Disordered" evidence="1">
    <location>
        <begin position="1"/>
        <end position="57"/>
    </location>
</feature>
<feature type="compositionally biased region" description="Low complexity" evidence="1">
    <location>
        <begin position="45"/>
        <end position="57"/>
    </location>
</feature>
<reference evidence="3" key="1">
    <citation type="journal article" date="2015" name="PLoS Genet.">
        <title>Genome Sequence and Transcriptome Analyses of Chrysochromulina tobin: Metabolic Tools for Enhanced Algal Fitness in the Prominent Order Prymnesiales (Haptophyceae).</title>
        <authorList>
            <person name="Hovde B.T."/>
            <person name="Deodato C.R."/>
            <person name="Hunsperger H.M."/>
            <person name="Ryken S.A."/>
            <person name="Yost W."/>
            <person name="Jha R.K."/>
            <person name="Patterson J."/>
            <person name="Monnat R.J. Jr."/>
            <person name="Barlow S.B."/>
            <person name="Starkenburg S.R."/>
            <person name="Cattolico R.A."/>
        </authorList>
    </citation>
    <scope>NUCLEOTIDE SEQUENCE</scope>
    <source>
        <strain evidence="3">CCMP291</strain>
    </source>
</reference>
<evidence type="ECO:0000313" key="3">
    <source>
        <dbReference type="Proteomes" id="UP000037460"/>
    </source>
</evidence>
<dbReference type="AlphaFoldDB" id="A0A0M0JK81"/>
<protein>
    <submittedName>
        <fullName evidence="2">Uncharacterized protein</fullName>
    </submittedName>
</protein>
<feature type="compositionally biased region" description="Low complexity" evidence="1">
    <location>
        <begin position="1"/>
        <end position="14"/>
    </location>
</feature>
<feature type="non-terminal residue" evidence="2">
    <location>
        <position position="57"/>
    </location>
</feature>
<sequence>MEMSVAEAQAVRAARLQRRQGGRGETDGMDEGGEAEGGKAKGAKAETSTAEEGSGEA</sequence>
<proteinExistence type="predicted"/>
<evidence type="ECO:0000256" key="1">
    <source>
        <dbReference type="SAM" id="MobiDB-lite"/>
    </source>
</evidence>
<dbReference type="Proteomes" id="UP000037460">
    <property type="component" value="Unassembled WGS sequence"/>
</dbReference>
<accession>A0A0M0JK81</accession>
<organism evidence="2 3">
    <name type="scientific">Chrysochromulina tobinii</name>
    <dbReference type="NCBI Taxonomy" id="1460289"/>
    <lineage>
        <taxon>Eukaryota</taxon>
        <taxon>Haptista</taxon>
        <taxon>Haptophyta</taxon>
        <taxon>Prymnesiophyceae</taxon>
        <taxon>Prymnesiales</taxon>
        <taxon>Chrysochromulinaceae</taxon>
        <taxon>Chrysochromulina</taxon>
    </lineage>
</organism>
<evidence type="ECO:0000313" key="2">
    <source>
        <dbReference type="EMBL" id="KOO26663.1"/>
    </source>
</evidence>
<name>A0A0M0JK81_9EUKA</name>
<gene>
    <name evidence="2" type="ORF">Ctob_005760</name>
</gene>
<dbReference type="EMBL" id="JWZX01002820">
    <property type="protein sequence ID" value="KOO26663.1"/>
    <property type="molecule type" value="Genomic_DNA"/>
</dbReference>